<evidence type="ECO:0000259" key="5">
    <source>
        <dbReference type="PROSITE" id="PS50405"/>
    </source>
</evidence>
<evidence type="ECO:0000313" key="7">
    <source>
        <dbReference type="Proteomes" id="UP000239576"/>
    </source>
</evidence>
<keyword evidence="7" id="KW-1185">Reference proteome</keyword>
<dbReference type="SFLD" id="SFLDS00019">
    <property type="entry name" value="Glutathione_Transferase_(cytos"/>
    <property type="match status" value="1"/>
</dbReference>
<dbReference type="Pfam" id="PF13409">
    <property type="entry name" value="GST_N_2"/>
    <property type="match status" value="1"/>
</dbReference>
<dbReference type="Gene3D" id="1.20.1050.10">
    <property type="match status" value="1"/>
</dbReference>
<dbReference type="SFLD" id="SFLDG00358">
    <property type="entry name" value="Main_(cytGST)"/>
    <property type="match status" value="1"/>
</dbReference>
<comment type="caution">
    <text evidence="6">The sequence shown here is derived from an EMBL/GenBank/DDBJ whole genome shotgun (WGS) entry which is preliminary data.</text>
</comment>
<dbReference type="OrthoDB" id="508763at2"/>
<evidence type="ECO:0000256" key="1">
    <source>
        <dbReference type="ARBA" id="ARBA00012452"/>
    </source>
</evidence>
<dbReference type="InterPro" id="IPR004045">
    <property type="entry name" value="Glutathione_S-Trfase_N"/>
</dbReference>
<reference evidence="6 7" key="2">
    <citation type="submission" date="2018-03" db="EMBL/GenBank/DDBJ databases">
        <title>The ancient ancestry and fast evolution of plastids.</title>
        <authorList>
            <person name="Moore K.R."/>
            <person name="Magnabosco C."/>
            <person name="Momper L."/>
            <person name="Gold D.A."/>
            <person name="Bosak T."/>
            <person name="Fournier G.P."/>
        </authorList>
    </citation>
    <scope>NUCLEOTIDE SEQUENCE [LARGE SCALE GENOMIC DNA]</scope>
    <source>
        <strain evidence="6 7">ULC18</strain>
    </source>
</reference>
<accession>A0A2T1DWR2</accession>
<reference evidence="7" key="1">
    <citation type="submission" date="2018-02" db="EMBL/GenBank/DDBJ databases">
        <authorList>
            <person name="Moore K."/>
            <person name="Momper L."/>
        </authorList>
    </citation>
    <scope>NUCLEOTIDE SEQUENCE [LARGE SCALE GENOMIC DNA]</scope>
    <source>
        <strain evidence="7">ULC18</strain>
    </source>
</reference>
<dbReference type="Pfam" id="PF13410">
    <property type="entry name" value="GST_C_2"/>
    <property type="match status" value="1"/>
</dbReference>
<keyword evidence="2 6" id="KW-0808">Transferase</keyword>
<dbReference type="SFLD" id="SFLDG01152">
    <property type="entry name" value="Main.3:_Omega-_and_Tau-like"/>
    <property type="match status" value="1"/>
</dbReference>
<evidence type="ECO:0000313" key="6">
    <source>
        <dbReference type="EMBL" id="PSB24938.1"/>
    </source>
</evidence>
<dbReference type="RefSeq" id="WP_106259494.1">
    <property type="nucleotide sequence ID" value="NZ_CAWNSW010000064.1"/>
</dbReference>
<dbReference type="InterPro" id="IPR036249">
    <property type="entry name" value="Thioredoxin-like_sf"/>
</dbReference>
<dbReference type="InterPro" id="IPR050983">
    <property type="entry name" value="GST_Omega/HSP26"/>
</dbReference>
<dbReference type="AlphaFoldDB" id="A0A2T1DWR2"/>
<dbReference type="InterPro" id="IPR040079">
    <property type="entry name" value="Glutathione_S-Trfase"/>
</dbReference>
<dbReference type="InterPro" id="IPR010987">
    <property type="entry name" value="Glutathione-S-Trfase_C-like"/>
</dbReference>
<dbReference type="Proteomes" id="UP000239576">
    <property type="component" value="Unassembled WGS sequence"/>
</dbReference>
<name>A0A2T1DWR2_9CYAN</name>
<feature type="domain" description="GST C-terminal" evidence="5">
    <location>
        <begin position="86"/>
        <end position="208"/>
    </location>
</feature>
<evidence type="ECO:0000256" key="2">
    <source>
        <dbReference type="ARBA" id="ARBA00022679"/>
    </source>
</evidence>
<dbReference type="PANTHER" id="PTHR43968:SF6">
    <property type="entry name" value="GLUTATHIONE S-TRANSFERASE OMEGA"/>
    <property type="match status" value="1"/>
</dbReference>
<evidence type="ECO:0000259" key="4">
    <source>
        <dbReference type="PROSITE" id="PS50404"/>
    </source>
</evidence>
<dbReference type="SUPFAM" id="SSF52833">
    <property type="entry name" value="Thioredoxin-like"/>
    <property type="match status" value="1"/>
</dbReference>
<dbReference type="GO" id="GO:0005737">
    <property type="term" value="C:cytoplasm"/>
    <property type="evidence" value="ECO:0007669"/>
    <property type="project" value="TreeGrafter"/>
</dbReference>
<protein>
    <recommendedName>
        <fullName evidence="1">glutathione transferase</fullName>
        <ecNumber evidence="1">2.5.1.18</ecNumber>
    </recommendedName>
</protein>
<dbReference type="FunFam" id="3.40.30.10:FF:000123">
    <property type="entry name" value="Glutathione transferase o1"/>
    <property type="match status" value="1"/>
</dbReference>
<feature type="domain" description="GST N-terminal" evidence="4">
    <location>
        <begin position="4"/>
        <end position="82"/>
    </location>
</feature>
<comment type="catalytic activity">
    <reaction evidence="3">
        <text>RX + glutathione = an S-substituted glutathione + a halide anion + H(+)</text>
        <dbReference type="Rhea" id="RHEA:16437"/>
        <dbReference type="ChEBI" id="CHEBI:15378"/>
        <dbReference type="ChEBI" id="CHEBI:16042"/>
        <dbReference type="ChEBI" id="CHEBI:17792"/>
        <dbReference type="ChEBI" id="CHEBI:57925"/>
        <dbReference type="ChEBI" id="CHEBI:90779"/>
        <dbReference type="EC" id="2.5.1.18"/>
    </reaction>
</comment>
<dbReference type="InterPro" id="IPR036282">
    <property type="entry name" value="Glutathione-S-Trfase_C_sf"/>
</dbReference>
<gene>
    <name evidence="6" type="ORF">C7B82_25045</name>
</gene>
<dbReference type="SUPFAM" id="SSF47616">
    <property type="entry name" value="GST C-terminal domain-like"/>
    <property type="match status" value="1"/>
</dbReference>
<organism evidence="6 7">
    <name type="scientific">Stenomitos frigidus ULC18</name>
    <dbReference type="NCBI Taxonomy" id="2107698"/>
    <lineage>
        <taxon>Bacteria</taxon>
        <taxon>Bacillati</taxon>
        <taxon>Cyanobacteriota</taxon>
        <taxon>Cyanophyceae</taxon>
        <taxon>Leptolyngbyales</taxon>
        <taxon>Leptolyngbyaceae</taxon>
        <taxon>Stenomitos</taxon>
    </lineage>
</organism>
<evidence type="ECO:0000256" key="3">
    <source>
        <dbReference type="ARBA" id="ARBA00047960"/>
    </source>
</evidence>
<dbReference type="PANTHER" id="PTHR43968">
    <property type="match status" value="1"/>
</dbReference>
<dbReference type="PROSITE" id="PS50404">
    <property type="entry name" value="GST_NTER"/>
    <property type="match status" value="1"/>
</dbReference>
<dbReference type="EMBL" id="PVWK01000137">
    <property type="protein sequence ID" value="PSB24938.1"/>
    <property type="molecule type" value="Genomic_DNA"/>
</dbReference>
<sequence length="224" mass="25474">MAVSSLKLVSHTLCPYVQRAVITLHEKQIPYEREYVDLAQKPDWFLALSPLGKVPLLLVGDAVLFESAVICEYLDEVTPGSLHPVDPLLKARHRAWIEFGSSILNAIAGFYSAQDEPTFVAKGQELIQKWQTLEDQLQEGPFFSGDRFSLVDAVYGPIFRYFVVFEQYQDFGFFAETPKVMGWRDALLSRPSVMEAVLPTYAQLLHEFLLKRHSHLTQIIQATL</sequence>
<proteinExistence type="predicted"/>
<dbReference type="InterPro" id="IPR045073">
    <property type="entry name" value="Omega/Tau-like"/>
</dbReference>
<dbReference type="PROSITE" id="PS50405">
    <property type="entry name" value="GST_CTER"/>
    <property type="match status" value="1"/>
</dbReference>
<dbReference type="Gene3D" id="3.40.30.10">
    <property type="entry name" value="Glutaredoxin"/>
    <property type="match status" value="1"/>
</dbReference>
<dbReference type="EC" id="2.5.1.18" evidence="1"/>
<dbReference type="GO" id="GO:0004364">
    <property type="term" value="F:glutathione transferase activity"/>
    <property type="evidence" value="ECO:0007669"/>
    <property type="project" value="UniProtKB-EC"/>
</dbReference>